<dbReference type="EMBL" id="AEBR01000102">
    <property type="protein sequence ID" value="EFM81592.1"/>
    <property type="molecule type" value="Genomic_DNA"/>
</dbReference>
<gene>
    <name evidence="1" type="ORF">HMPREF9498_02734</name>
</gene>
<protein>
    <submittedName>
        <fullName evidence="1">Uncharacterized protein</fullName>
    </submittedName>
</protein>
<evidence type="ECO:0000313" key="1">
    <source>
        <dbReference type="EMBL" id="EFM81592.1"/>
    </source>
</evidence>
<name>A0A125W2G2_ENTFL</name>
<reference evidence="1 2" key="1">
    <citation type="submission" date="2010-07" db="EMBL/GenBank/DDBJ databases">
        <authorList>
            <person name="Sid Ahmed O."/>
        </authorList>
    </citation>
    <scope>NUCLEOTIDE SEQUENCE [LARGE SCALE GENOMIC DNA]</scope>
    <source>
        <strain evidence="1 2">TX4248</strain>
    </source>
</reference>
<dbReference type="AlphaFoldDB" id="A0A125W2G2"/>
<dbReference type="Proteomes" id="UP000004846">
    <property type="component" value="Unassembled WGS sequence"/>
</dbReference>
<evidence type="ECO:0000313" key="2">
    <source>
        <dbReference type="Proteomes" id="UP000004846"/>
    </source>
</evidence>
<comment type="caution">
    <text evidence="1">The sequence shown here is derived from an EMBL/GenBank/DDBJ whole genome shotgun (WGS) entry which is preliminary data.</text>
</comment>
<proteinExistence type="predicted"/>
<accession>A0A125W2G2</accession>
<organism evidence="1 2">
    <name type="scientific">Enterococcus faecalis TX4248</name>
    <dbReference type="NCBI Taxonomy" id="749495"/>
    <lineage>
        <taxon>Bacteria</taxon>
        <taxon>Bacillati</taxon>
        <taxon>Bacillota</taxon>
        <taxon>Bacilli</taxon>
        <taxon>Lactobacillales</taxon>
        <taxon>Enterococcaceae</taxon>
        <taxon>Enterococcus</taxon>
    </lineage>
</organism>
<sequence>MSTPEDITMENIPSMNTWINMGIRRYERILYFIIMNMIR</sequence>
<dbReference type="HOGENOM" id="CLU_3309165_0_0_9"/>